<dbReference type="EMBL" id="CAJJDN010000067">
    <property type="protein sequence ID" value="CAD8096832.1"/>
    <property type="molecule type" value="Genomic_DNA"/>
</dbReference>
<gene>
    <name evidence="1" type="ORF">PSON_ATCC_30995.1.T0670091</name>
</gene>
<comment type="caution">
    <text evidence="1">The sequence shown here is derived from an EMBL/GenBank/DDBJ whole genome shotgun (WGS) entry which is preliminary data.</text>
</comment>
<reference evidence="1" key="1">
    <citation type="submission" date="2021-01" db="EMBL/GenBank/DDBJ databases">
        <authorList>
            <consortium name="Genoscope - CEA"/>
            <person name="William W."/>
        </authorList>
    </citation>
    <scope>NUCLEOTIDE SEQUENCE</scope>
</reference>
<sequence>MGCYQSKKVLKESSISIKEKVAQQYDPNKKETQYLVIINGILFDALNPDE</sequence>
<name>A0A8S1NWK1_9CILI</name>
<keyword evidence="2" id="KW-1185">Reference proteome</keyword>
<organism evidence="1 2">
    <name type="scientific">Paramecium sonneborni</name>
    <dbReference type="NCBI Taxonomy" id="65129"/>
    <lineage>
        <taxon>Eukaryota</taxon>
        <taxon>Sar</taxon>
        <taxon>Alveolata</taxon>
        <taxon>Ciliophora</taxon>
        <taxon>Intramacronucleata</taxon>
        <taxon>Oligohymenophorea</taxon>
        <taxon>Peniculida</taxon>
        <taxon>Parameciidae</taxon>
        <taxon>Paramecium</taxon>
    </lineage>
</organism>
<protein>
    <submittedName>
        <fullName evidence="1">Uncharacterized protein</fullName>
    </submittedName>
</protein>
<proteinExistence type="predicted"/>
<accession>A0A8S1NWK1</accession>
<dbReference type="Proteomes" id="UP000692954">
    <property type="component" value="Unassembled WGS sequence"/>
</dbReference>
<dbReference type="AlphaFoldDB" id="A0A8S1NWK1"/>
<evidence type="ECO:0000313" key="1">
    <source>
        <dbReference type="EMBL" id="CAD8096832.1"/>
    </source>
</evidence>
<evidence type="ECO:0000313" key="2">
    <source>
        <dbReference type="Proteomes" id="UP000692954"/>
    </source>
</evidence>